<accession>A0ABC8LTM4</accession>
<reference evidence="1 2" key="1">
    <citation type="submission" date="2022-03" db="EMBL/GenBank/DDBJ databases">
        <authorList>
            <person name="Macdonald S."/>
            <person name="Ahmed S."/>
            <person name="Newling K."/>
        </authorList>
    </citation>
    <scope>NUCLEOTIDE SEQUENCE [LARGE SCALE GENOMIC DNA]</scope>
</reference>
<gene>
    <name evidence="1" type="ORF">ERUC_LOCUS39327</name>
</gene>
<comment type="caution">
    <text evidence="1">The sequence shown here is derived from an EMBL/GenBank/DDBJ whole genome shotgun (WGS) entry which is preliminary data.</text>
</comment>
<dbReference type="Proteomes" id="UP001642260">
    <property type="component" value="Unassembled WGS sequence"/>
</dbReference>
<name>A0ABC8LTM4_ERUVS</name>
<evidence type="ECO:0000313" key="1">
    <source>
        <dbReference type="EMBL" id="CAH8386844.1"/>
    </source>
</evidence>
<evidence type="ECO:0000313" key="2">
    <source>
        <dbReference type="Proteomes" id="UP001642260"/>
    </source>
</evidence>
<proteinExistence type="predicted"/>
<organism evidence="1 2">
    <name type="scientific">Eruca vesicaria subsp. sativa</name>
    <name type="common">Garden rocket</name>
    <name type="synonym">Eruca sativa</name>
    <dbReference type="NCBI Taxonomy" id="29727"/>
    <lineage>
        <taxon>Eukaryota</taxon>
        <taxon>Viridiplantae</taxon>
        <taxon>Streptophyta</taxon>
        <taxon>Embryophyta</taxon>
        <taxon>Tracheophyta</taxon>
        <taxon>Spermatophyta</taxon>
        <taxon>Magnoliopsida</taxon>
        <taxon>eudicotyledons</taxon>
        <taxon>Gunneridae</taxon>
        <taxon>Pentapetalae</taxon>
        <taxon>rosids</taxon>
        <taxon>malvids</taxon>
        <taxon>Brassicales</taxon>
        <taxon>Brassicaceae</taxon>
        <taxon>Brassiceae</taxon>
        <taxon>Eruca</taxon>
    </lineage>
</organism>
<dbReference type="EMBL" id="CAKOAT010721821">
    <property type="protein sequence ID" value="CAH8386844.1"/>
    <property type="molecule type" value="Genomic_DNA"/>
</dbReference>
<sequence length="78" mass="8947">MSPSVGEHEVCERSQRKFKLLDLIDEANNTLAKDLDESSGNKTYEYREGSSENKAREVHLWASIKTLRGPQMTTMERC</sequence>
<keyword evidence="2" id="KW-1185">Reference proteome</keyword>
<dbReference type="AlphaFoldDB" id="A0ABC8LTM4"/>
<protein>
    <submittedName>
        <fullName evidence="1">Uncharacterized protein</fullName>
    </submittedName>
</protein>